<organism evidence="2 3">
    <name type="scientific">Olsenella profusa F0195</name>
    <dbReference type="NCBI Taxonomy" id="1125712"/>
    <lineage>
        <taxon>Bacteria</taxon>
        <taxon>Bacillati</taxon>
        <taxon>Actinomycetota</taxon>
        <taxon>Coriobacteriia</taxon>
        <taxon>Coriobacteriales</taxon>
        <taxon>Atopobiaceae</taxon>
        <taxon>Olsenella</taxon>
    </lineage>
</organism>
<dbReference type="Gene3D" id="1.20.1290.10">
    <property type="entry name" value="AhpD-like"/>
    <property type="match status" value="1"/>
</dbReference>
<gene>
    <name evidence="2" type="ORF">HMPREF1316_2348</name>
</gene>
<dbReference type="InterPro" id="IPR011051">
    <property type="entry name" value="RmlC_Cupin_sf"/>
</dbReference>
<reference evidence="2 3" key="1">
    <citation type="submission" date="2013-08" db="EMBL/GenBank/DDBJ databases">
        <authorList>
            <person name="Durkin A.S."/>
            <person name="Haft D.R."/>
            <person name="McCorrison J."/>
            <person name="Torralba M."/>
            <person name="Gillis M."/>
            <person name="Haft D.H."/>
            <person name="Methe B."/>
            <person name="Sutton G."/>
            <person name="Nelson K.E."/>
        </authorList>
    </citation>
    <scope>NUCLEOTIDE SEQUENCE [LARGE SCALE GENOMIC DNA]</scope>
    <source>
        <strain evidence="2 3">F0195</strain>
    </source>
</reference>
<dbReference type="CDD" id="cd02233">
    <property type="entry name" value="cupin_HNL-like"/>
    <property type="match status" value="1"/>
</dbReference>
<dbReference type="GO" id="GO:0051920">
    <property type="term" value="F:peroxiredoxin activity"/>
    <property type="evidence" value="ECO:0007669"/>
    <property type="project" value="InterPro"/>
</dbReference>
<dbReference type="AlphaFoldDB" id="U2T3S3"/>
<dbReference type="Proteomes" id="UP000016638">
    <property type="component" value="Unassembled WGS sequence"/>
</dbReference>
<accession>U2T3S3</accession>
<dbReference type="SUPFAM" id="SSF51182">
    <property type="entry name" value="RmlC-like cupins"/>
    <property type="match status" value="1"/>
</dbReference>
<evidence type="ECO:0000313" key="3">
    <source>
        <dbReference type="Proteomes" id="UP000016638"/>
    </source>
</evidence>
<comment type="caution">
    <text evidence="2">The sequence shown here is derived from an EMBL/GenBank/DDBJ whole genome shotgun (WGS) entry which is preliminary data.</text>
</comment>
<dbReference type="InterPro" id="IPR029032">
    <property type="entry name" value="AhpD-like"/>
</dbReference>
<dbReference type="Pfam" id="PF02627">
    <property type="entry name" value="CMD"/>
    <property type="match status" value="1"/>
</dbReference>
<dbReference type="eggNOG" id="COG0599">
    <property type="taxonomic scope" value="Bacteria"/>
</dbReference>
<dbReference type="PANTHER" id="PTHR43698">
    <property type="entry name" value="RIBD C-TERMINAL DOMAIN CONTAINING PROTEIN"/>
    <property type="match status" value="1"/>
</dbReference>
<proteinExistence type="predicted"/>
<dbReference type="InterPro" id="IPR003779">
    <property type="entry name" value="CMD-like"/>
</dbReference>
<dbReference type="Gene3D" id="2.60.120.10">
    <property type="entry name" value="Jelly Rolls"/>
    <property type="match status" value="1"/>
</dbReference>
<evidence type="ECO:0000313" key="2">
    <source>
        <dbReference type="EMBL" id="ERL07704.1"/>
    </source>
</evidence>
<keyword evidence="3" id="KW-1185">Reference proteome</keyword>
<dbReference type="STRING" id="1125712.HMPREF1316_2348"/>
<dbReference type="InterPro" id="IPR047263">
    <property type="entry name" value="HNL-like_cupin"/>
</dbReference>
<dbReference type="PANTHER" id="PTHR43698:SF1">
    <property type="entry name" value="BLL4564 PROTEIN"/>
    <property type="match status" value="1"/>
</dbReference>
<name>U2T3S3_9ACTN</name>
<dbReference type="PATRIC" id="fig|1125712.3.peg.1585"/>
<feature type="domain" description="Carboxymuconolactone decarboxylase-like" evidence="1">
    <location>
        <begin position="35"/>
        <end position="117"/>
    </location>
</feature>
<evidence type="ECO:0000259" key="1">
    <source>
        <dbReference type="Pfam" id="PF02627"/>
    </source>
</evidence>
<protein>
    <submittedName>
        <fullName evidence="2">Carboxymuconolactone decarboxylase family protein</fullName>
    </submittedName>
</protein>
<dbReference type="InterPro" id="IPR014710">
    <property type="entry name" value="RmlC-like_jellyroll"/>
</dbReference>
<dbReference type="eggNOG" id="COG1917">
    <property type="taxonomic scope" value="Bacteria"/>
</dbReference>
<dbReference type="EMBL" id="AWEZ01000054">
    <property type="protein sequence ID" value="ERL07704.1"/>
    <property type="molecule type" value="Genomic_DNA"/>
</dbReference>
<sequence length="269" mass="29517">MHVGSFDTVNIEKGNAMGEKIVQTAGREQLGEFVPEFAHFNDDVLFGENWNNQDIDVKTRCIVTFVALMAQGITDSSLVYHLQNAKAHGVTKAEFAAIVTHVAFYAGWPKAWATFNLGKQVWTTDEAATSEKDAYAQTIPFPVGDPNGAYAQYFDGQSYLAPVCGQPFPISNVTFEPGCRNHWHVHHATKGGGQLLICVGGHGWYQEWGKEALALVPGTVIEIPEGVKHWHGAAKDSWMSHLAFEIPGEDASNEWLEPVSDQDYAALGQ</sequence>
<dbReference type="SUPFAM" id="SSF69118">
    <property type="entry name" value="AhpD-like"/>
    <property type="match status" value="1"/>
</dbReference>